<dbReference type="InterPro" id="IPR025545">
    <property type="entry name" value="YozD"/>
</dbReference>
<reference evidence="1 2" key="1">
    <citation type="journal article" date="2005" name="Int. J. Syst. Evol. Microbiol.">
        <title>Bacillus litoralis sp. nov., isolated from a tidal flat of the Yellow Sea in Korea.</title>
        <authorList>
            <person name="Yoon J.H."/>
            <person name="Oh T.K."/>
        </authorList>
    </citation>
    <scope>NUCLEOTIDE SEQUENCE [LARGE SCALE GENOMIC DNA]</scope>
    <source>
        <strain evidence="1 2">SW-211</strain>
    </source>
</reference>
<dbReference type="Pfam" id="PF14162">
    <property type="entry name" value="YozD"/>
    <property type="match status" value="1"/>
</dbReference>
<protein>
    <submittedName>
        <fullName evidence="1">YozD family protein</fullName>
    </submittedName>
</protein>
<accession>A0A5C6W6Z5</accession>
<dbReference type="Proteomes" id="UP000321363">
    <property type="component" value="Unassembled WGS sequence"/>
</dbReference>
<dbReference type="AlphaFoldDB" id="A0A5C6W6Z5"/>
<comment type="caution">
    <text evidence="1">The sequence shown here is derived from an EMBL/GenBank/DDBJ whole genome shotgun (WGS) entry which is preliminary data.</text>
</comment>
<evidence type="ECO:0000313" key="2">
    <source>
        <dbReference type="Proteomes" id="UP000321363"/>
    </source>
</evidence>
<dbReference type="EMBL" id="VOQF01000001">
    <property type="protein sequence ID" value="TXC93174.1"/>
    <property type="molecule type" value="Genomic_DNA"/>
</dbReference>
<name>A0A5C6W6Z5_9BACI</name>
<evidence type="ECO:0000313" key="1">
    <source>
        <dbReference type="EMBL" id="TXC93174.1"/>
    </source>
</evidence>
<dbReference type="OrthoDB" id="2971944at2"/>
<keyword evidence="2" id="KW-1185">Reference proteome</keyword>
<dbReference type="RefSeq" id="WP_146946033.1">
    <property type="nucleotide sequence ID" value="NZ_VOQF01000001.1"/>
</dbReference>
<proteinExistence type="predicted"/>
<organism evidence="1 2">
    <name type="scientific">Metabacillus litoralis</name>
    <dbReference type="NCBI Taxonomy" id="152268"/>
    <lineage>
        <taxon>Bacteria</taxon>
        <taxon>Bacillati</taxon>
        <taxon>Bacillota</taxon>
        <taxon>Bacilli</taxon>
        <taxon>Bacillales</taxon>
        <taxon>Bacillaceae</taxon>
        <taxon>Metabacillus</taxon>
    </lineage>
</organism>
<gene>
    <name evidence="1" type="ORF">FS935_02985</name>
</gene>
<sequence length="63" mass="7474">MKEIEVIIDTEEIAEFFYNELTKRGYVPGEDELGELADITFDYLLNKCIIDEDNEDDEFDEFE</sequence>